<evidence type="ECO:0000256" key="8">
    <source>
        <dbReference type="ARBA" id="ARBA00022842"/>
    </source>
</evidence>
<dbReference type="RefSeq" id="WP_379997919.1">
    <property type="nucleotide sequence ID" value="NZ_JBHSGN010000090.1"/>
</dbReference>
<dbReference type="InterPro" id="IPR003374">
    <property type="entry name" value="ApbE-like_sf"/>
</dbReference>
<evidence type="ECO:0000256" key="11">
    <source>
        <dbReference type="PIRNR" id="PIRNR006268"/>
    </source>
</evidence>
<comment type="cofactor">
    <cofactor evidence="1">
        <name>Mg(2+)</name>
        <dbReference type="ChEBI" id="CHEBI:18420"/>
    </cofactor>
</comment>
<sequence length="333" mass="37592">MSINNQLTMQMFPFLLYNSAKCGGKSQYHVLSGERHTYYRITYNHPYDLSEEILSIYETFYKSLNPFDPQSTISKVNKNEKVVLDAIFIEAFNRSMELANKTKGIFDPTCSPFINLWGFGFKNMEEPSESLINQIREYVGYNKISLTNNSIEKDDSRVQLNFSAIGDGLSCDIIACYLDSKGVHDYMVDIGGEIVTKGKNKTGSDWSVGIIKPPKYLGAEQSSKFEVILHLSGKIGVATSGNYNNYRSRNGKQYGHAINPQTGYPANNRILSTTVIAPDCTTADAYATAIMAVEAGKLDELLRTNEAMEYYIIYLDRQDNYRIKQSEGLERYV</sequence>
<keyword evidence="5 11" id="KW-0808">Transferase</keyword>
<keyword evidence="6 11" id="KW-0479">Metal-binding</keyword>
<evidence type="ECO:0000313" key="12">
    <source>
        <dbReference type="EMBL" id="MFC4675059.1"/>
    </source>
</evidence>
<keyword evidence="7 11" id="KW-0274">FAD</keyword>
<comment type="similarity">
    <text evidence="11">Belongs to the ApbE family.</text>
</comment>
<evidence type="ECO:0000256" key="5">
    <source>
        <dbReference type="ARBA" id="ARBA00022679"/>
    </source>
</evidence>
<evidence type="ECO:0000256" key="4">
    <source>
        <dbReference type="ARBA" id="ARBA00022630"/>
    </source>
</evidence>
<dbReference type="GO" id="GO:0016740">
    <property type="term" value="F:transferase activity"/>
    <property type="evidence" value="ECO:0007669"/>
    <property type="project" value="UniProtKB-KW"/>
</dbReference>
<dbReference type="PANTHER" id="PTHR30040:SF2">
    <property type="entry name" value="FAD:PROTEIN FMN TRANSFERASE"/>
    <property type="match status" value="1"/>
</dbReference>
<dbReference type="PIRSF" id="PIRSF006268">
    <property type="entry name" value="ApbE"/>
    <property type="match status" value="1"/>
</dbReference>
<evidence type="ECO:0000256" key="1">
    <source>
        <dbReference type="ARBA" id="ARBA00001946"/>
    </source>
</evidence>
<dbReference type="EMBL" id="JBHSGN010000090">
    <property type="protein sequence ID" value="MFC4675059.1"/>
    <property type="molecule type" value="Genomic_DNA"/>
</dbReference>
<comment type="catalytic activity">
    <reaction evidence="10 11">
        <text>L-threonyl-[protein] + FAD = FMN-L-threonyl-[protein] + AMP + H(+)</text>
        <dbReference type="Rhea" id="RHEA:36847"/>
        <dbReference type="Rhea" id="RHEA-COMP:11060"/>
        <dbReference type="Rhea" id="RHEA-COMP:11061"/>
        <dbReference type="ChEBI" id="CHEBI:15378"/>
        <dbReference type="ChEBI" id="CHEBI:30013"/>
        <dbReference type="ChEBI" id="CHEBI:57692"/>
        <dbReference type="ChEBI" id="CHEBI:74257"/>
        <dbReference type="ChEBI" id="CHEBI:456215"/>
        <dbReference type="EC" id="2.7.1.180"/>
    </reaction>
</comment>
<dbReference type="EC" id="2.7.1.180" evidence="2 11"/>
<organism evidence="12 13">
    <name type="scientific">Dysgonomonas termitidis</name>
    <dbReference type="NCBI Taxonomy" id="1516126"/>
    <lineage>
        <taxon>Bacteria</taxon>
        <taxon>Pseudomonadati</taxon>
        <taxon>Bacteroidota</taxon>
        <taxon>Bacteroidia</taxon>
        <taxon>Bacteroidales</taxon>
        <taxon>Dysgonomonadaceae</taxon>
        <taxon>Dysgonomonas</taxon>
    </lineage>
</organism>
<keyword evidence="13" id="KW-1185">Reference proteome</keyword>
<dbReference type="Pfam" id="PF02424">
    <property type="entry name" value="ApbE"/>
    <property type="match status" value="1"/>
</dbReference>
<evidence type="ECO:0000256" key="10">
    <source>
        <dbReference type="ARBA" id="ARBA00048540"/>
    </source>
</evidence>
<dbReference type="SUPFAM" id="SSF143631">
    <property type="entry name" value="ApbE-like"/>
    <property type="match status" value="1"/>
</dbReference>
<evidence type="ECO:0000256" key="7">
    <source>
        <dbReference type="ARBA" id="ARBA00022827"/>
    </source>
</evidence>
<accession>A0ABV9KZ72</accession>
<protein>
    <recommendedName>
        <fullName evidence="3 11">FAD:protein FMN transferase</fullName>
        <ecNumber evidence="2 11">2.7.1.180</ecNumber>
    </recommendedName>
    <alternativeName>
        <fullName evidence="9 11">Flavin transferase</fullName>
    </alternativeName>
</protein>
<evidence type="ECO:0000313" key="13">
    <source>
        <dbReference type="Proteomes" id="UP001596023"/>
    </source>
</evidence>
<gene>
    <name evidence="12" type="ORF">ACFO6W_15260</name>
</gene>
<proteinExistence type="inferred from homology"/>
<dbReference type="Proteomes" id="UP001596023">
    <property type="component" value="Unassembled WGS sequence"/>
</dbReference>
<dbReference type="PANTHER" id="PTHR30040">
    <property type="entry name" value="THIAMINE BIOSYNTHESIS LIPOPROTEIN APBE"/>
    <property type="match status" value="1"/>
</dbReference>
<dbReference type="Gene3D" id="3.10.520.10">
    <property type="entry name" value="ApbE-like domains"/>
    <property type="match status" value="1"/>
</dbReference>
<evidence type="ECO:0000256" key="9">
    <source>
        <dbReference type="ARBA" id="ARBA00031306"/>
    </source>
</evidence>
<keyword evidence="4 11" id="KW-0285">Flavoprotein</keyword>
<evidence type="ECO:0000256" key="6">
    <source>
        <dbReference type="ARBA" id="ARBA00022723"/>
    </source>
</evidence>
<dbReference type="InterPro" id="IPR024932">
    <property type="entry name" value="ApbE"/>
</dbReference>
<name>A0ABV9KZ72_9BACT</name>
<comment type="caution">
    <text evidence="12">The sequence shown here is derived from an EMBL/GenBank/DDBJ whole genome shotgun (WGS) entry which is preliminary data.</text>
</comment>
<reference evidence="13" key="1">
    <citation type="journal article" date="2019" name="Int. J. Syst. Evol. Microbiol.">
        <title>The Global Catalogue of Microorganisms (GCM) 10K type strain sequencing project: providing services to taxonomists for standard genome sequencing and annotation.</title>
        <authorList>
            <consortium name="The Broad Institute Genomics Platform"/>
            <consortium name="The Broad Institute Genome Sequencing Center for Infectious Disease"/>
            <person name="Wu L."/>
            <person name="Ma J."/>
        </authorList>
    </citation>
    <scope>NUCLEOTIDE SEQUENCE [LARGE SCALE GENOMIC DNA]</scope>
    <source>
        <strain evidence="13">CCUG 66188</strain>
    </source>
</reference>
<evidence type="ECO:0000256" key="2">
    <source>
        <dbReference type="ARBA" id="ARBA00011955"/>
    </source>
</evidence>
<evidence type="ECO:0000256" key="3">
    <source>
        <dbReference type="ARBA" id="ARBA00016337"/>
    </source>
</evidence>
<keyword evidence="8 11" id="KW-0460">Magnesium</keyword>